<evidence type="ECO:0000313" key="2">
    <source>
        <dbReference type="Proteomes" id="UP000050761"/>
    </source>
</evidence>
<sequence>MVNEEDPGFISRDDILEKVLITEKNKEGLSDSQSRRIVRVTDCRCAFIDQAFDSVETETVIDALLTQGVPTQYIRVLRELYSGFATKISPFYIDFVIDVKRGVRQGDTISPKLFGATPDLGTLQPNLSKKMFMRNGRVSDAPFSLSGTNISGCFNYVYLGSEANMIKNLAPGGKARLGQLRLH</sequence>
<keyword evidence="2" id="KW-1185">Reference proteome</keyword>
<gene>
    <name evidence="1" type="ORF">HPBE_LOCUS21662</name>
</gene>
<protein>
    <submittedName>
        <fullName evidence="3">Reverse transcriptase domain-containing protein</fullName>
    </submittedName>
</protein>
<dbReference type="Proteomes" id="UP000050761">
    <property type="component" value="Unassembled WGS sequence"/>
</dbReference>
<dbReference type="AlphaFoldDB" id="A0A183GGP5"/>
<name>A0A183GGP5_HELPZ</name>
<evidence type="ECO:0000313" key="1">
    <source>
        <dbReference type="EMBL" id="VDP27216.1"/>
    </source>
</evidence>
<accession>A0A3P8G8E0</accession>
<reference evidence="1 2" key="1">
    <citation type="submission" date="2018-11" db="EMBL/GenBank/DDBJ databases">
        <authorList>
            <consortium name="Pathogen Informatics"/>
        </authorList>
    </citation>
    <scope>NUCLEOTIDE SEQUENCE [LARGE SCALE GENOMIC DNA]</scope>
</reference>
<organism evidence="2 3">
    <name type="scientific">Heligmosomoides polygyrus</name>
    <name type="common">Parasitic roundworm</name>
    <dbReference type="NCBI Taxonomy" id="6339"/>
    <lineage>
        <taxon>Eukaryota</taxon>
        <taxon>Metazoa</taxon>
        <taxon>Ecdysozoa</taxon>
        <taxon>Nematoda</taxon>
        <taxon>Chromadorea</taxon>
        <taxon>Rhabditida</taxon>
        <taxon>Rhabditina</taxon>
        <taxon>Rhabditomorpha</taxon>
        <taxon>Strongyloidea</taxon>
        <taxon>Heligmosomidae</taxon>
        <taxon>Heligmosomoides</taxon>
    </lineage>
</organism>
<accession>A0A183GGP5</accession>
<dbReference type="WBParaSite" id="HPBE_0002166301-mRNA-1">
    <property type="protein sequence ID" value="HPBE_0002166301-mRNA-1"/>
    <property type="gene ID" value="HPBE_0002166301"/>
</dbReference>
<proteinExistence type="predicted"/>
<reference evidence="3" key="2">
    <citation type="submission" date="2019-09" db="UniProtKB">
        <authorList>
            <consortium name="WormBaseParasite"/>
        </authorList>
    </citation>
    <scope>IDENTIFICATION</scope>
</reference>
<evidence type="ECO:0000313" key="3">
    <source>
        <dbReference type="WBParaSite" id="HPBE_0002166301-mRNA-1"/>
    </source>
</evidence>
<dbReference type="OrthoDB" id="410104at2759"/>
<dbReference type="EMBL" id="UZAH01033218">
    <property type="protein sequence ID" value="VDP27216.1"/>
    <property type="molecule type" value="Genomic_DNA"/>
</dbReference>